<comment type="caution">
    <text evidence="1">The sequence shown here is derived from an EMBL/GenBank/DDBJ whole genome shotgun (WGS) entry which is preliminary data.</text>
</comment>
<evidence type="ECO:0000313" key="1">
    <source>
        <dbReference type="EMBL" id="KAG5604536.1"/>
    </source>
</evidence>
<proteinExistence type="predicted"/>
<organism evidence="1 2">
    <name type="scientific">Solanum commersonii</name>
    <name type="common">Commerson's wild potato</name>
    <name type="synonym">Commerson's nightshade</name>
    <dbReference type="NCBI Taxonomy" id="4109"/>
    <lineage>
        <taxon>Eukaryota</taxon>
        <taxon>Viridiplantae</taxon>
        <taxon>Streptophyta</taxon>
        <taxon>Embryophyta</taxon>
        <taxon>Tracheophyta</taxon>
        <taxon>Spermatophyta</taxon>
        <taxon>Magnoliopsida</taxon>
        <taxon>eudicotyledons</taxon>
        <taxon>Gunneridae</taxon>
        <taxon>Pentapetalae</taxon>
        <taxon>asterids</taxon>
        <taxon>lamiids</taxon>
        <taxon>Solanales</taxon>
        <taxon>Solanaceae</taxon>
        <taxon>Solanoideae</taxon>
        <taxon>Solaneae</taxon>
        <taxon>Solanum</taxon>
    </lineage>
</organism>
<evidence type="ECO:0000313" key="2">
    <source>
        <dbReference type="Proteomes" id="UP000824120"/>
    </source>
</evidence>
<sequence>MSKREQFFFLWGDDVMTHRIGGGCMKWKLTSKVSCDKVSPKLKGKFYQSSGGNTKYVVWGGVLVSQELSRLKDD</sequence>
<protein>
    <submittedName>
        <fullName evidence="1">Uncharacterized protein</fullName>
    </submittedName>
</protein>
<accession>A0A9J5YXJ7</accession>
<dbReference type="AlphaFoldDB" id="A0A9J5YXJ7"/>
<dbReference type="Proteomes" id="UP000824120">
    <property type="component" value="Chromosome 5"/>
</dbReference>
<keyword evidence="2" id="KW-1185">Reference proteome</keyword>
<dbReference type="EMBL" id="JACXVP010000005">
    <property type="protein sequence ID" value="KAG5604536.1"/>
    <property type="molecule type" value="Genomic_DNA"/>
</dbReference>
<name>A0A9J5YXJ7_SOLCO</name>
<reference evidence="1 2" key="1">
    <citation type="submission" date="2020-09" db="EMBL/GenBank/DDBJ databases">
        <title>De no assembly of potato wild relative species, Solanum commersonii.</title>
        <authorList>
            <person name="Cho K."/>
        </authorList>
    </citation>
    <scope>NUCLEOTIDE SEQUENCE [LARGE SCALE GENOMIC DNA]</scope>
    <source>
        <strain evidence="1">LZ3.2</strain>
        <tissue evidence="1">Leaf</tissue>
    </source>
</reference>
<gene>
    <name evidence="1" type="ORF">H5410_026028</name>
</gene>